<keyword evidence="12" id="KW-1185">Reference proteome</keyword>
<keyword evidence="7" id="KW-1133">Transmembrane helix</keyword>
<evidence type="ECO:0000313" key="12">
    <source>
        <dbReference type="Proteomes" id="UP000243723"/>
    </source>
</evidence>
<dbReference type="GO" id="GO:0016020">
    <property type="term" value="C:membrane"/>
    <property type="evidence" value="ECO:0007669"/>
    <property type="project" value="UniProtKB-SubCell"/>
</dbReference>
<dbReference type="STRING" id="40998.A0A2P7YJH6"/>
<reference evidence="11 12" key="1">
    <citation type="submission" date="2017-05" db="EMBL/GenBank/DDBJ databases">
        <title>Draft genome sequence of Elsinoe australis.</title>
        <authorList>
            <person name="Cheng Q."/>
        </authorList>
    </citation>
    <scope>NUCLEOTIDE SEQUENCE [LARGE SCALE GENOMIC DNA]</scope>
    <source>
        <strain evidence="11 12">NL1</strain>
    </source>
</reference>
<keyword evidence="6" id="KW-0496">Mitochondrion</keyword>
<evidence type="ECO:0008006" key="13">
    <source>
        <dbReference type="Google" id="ProtNLM"/>
    </source>
</evidence>
<protein>
    <recommendedName>
        <fullName evidence="13">Mitochondrial dicarboxylate transporter</fullName>
    </recommendedName>
</protein>
<dbReference type="AlphaFoldDB" id="A0A2P7YJH6"/>
<keyword evidence="6" id="KW-0999">Mitochondrion inner membrane</keyword>
<evidence type="ECO:0000256" key="6">
    <source>
        <dbReference type="ARBA" id="ARBA00022792"/>
    </source>
</evidence>
<dbReference type="OrthoDB" id="448427at2759"/>
<evidence type="ECO:0000313" key="11">
    <source>
        <dbReference type="EMBL" id="PSK36122.1"/>
    </source>
</evidence>
<dbReference type="Pfam" id="PF00153">
    <property type="entry name" value="Mito_carr"/>
    <property type="match status" value="2"/>
</dbReference>
<sequence>MTDSGNKIMMPPPMGSGSMLFAAPVPPPPIVHSLLVAHDPLAVEKNKSIHSEHGVIHYPFYYGGLASALTASLARTLTYSTVRFALYEKLKEKSTTTTHTPSGLALAGMAASSGFIGSVAGNFADVVCLRMQHDMSLPPEQRRNYRNVLHGLSTMIRAEGWGSIWTGVWVGAGRAAIATATQLAGYDVFKRELMARTSLTDTVPTHITASCLAGFLSTLICSPFDVFKARWMTMKGSTHPMLAFLVRTFKNEGLTWMFKGLTPALISRAPSTIITFVTFEQLKRAYRRRHDLEE</sequence>
<comment type="similarity">
    <text evidence="2 10">Belongs to the mitochondrial carrier (TC 2.A.29) family.</text>
</comment>
<keyword evidence="5" id="KW-0677">Repeat</keyword>
<feature type="repeat" description="Solcar" evidence="9">
    <location>
        <begin position="201"/>
        <end position="285"/>
    </location>
</feature>
<dbReference type="SUPFAM" id="SSF103506">
    <property type="entry name" value="Mitochondrial carrier"/>
    <property type="match status" value="1"/>
</dbReference>
<gene>
    <name evidence="11" type="ORF">B9Z65_5937</name>
</gene>
<feature type="repeat" description="Solcar" evidence="9">
    <location>
        <begin position="101"/>
        <end position="192"/>
    </location>
</feature>
<evidence type="ECO:0000256" key="10">
    <source>
        <dbReference type="RuleBase" id="RU000488"/>
    </source>
</evidence>
<name>A0A2P7YJH6_9PEZI</name>
<dbReference type="EMBL" id="NHZQ01000422">
    <property type="protein sequence ID" value="PSK36122.1"/>
    <property type="molecule type" value="Genomic_DNA"/>
</dbReference>
<evidence type="ECO:0000256" key="1">
    <source>
        <dbReference type="ARBA" id="ARBA00004141"/>
    </source>
</evidence>
<keyword evidence="3 10" id="KW-0813">Transport</keyword>
<dbReference type="InterPro" id="IPR018108">
    <property type="entry name" value="MCP_transmembrane"/>
</dbReference>
<comment type="caution">
    <text evidence="11">The sequence shown here is derived from an EMBL/GenBank/DDBJ whole genome shotgun (WGS) entry which is preliminary data.</text>
</comment>
<dbReference type="PROSITE" id="PS50920">
    <property type="entry name" value="SOLCAR"/>
    <property type="match status" value="2"/>
</dbReference>
<keyword evidence="8 9" id="KW-0472">Membrane</keyword>
<evidence type="ECO:0000256" key="4">
    <source>
        <dbReference type="ARBA" id="ARBA00022692"/>
    </source>
</evidence>
<proteinExistence type="inferred from homology"/>
<evidence type="ECO:0000256" key="7">
    <source>
        <dbReference type="ARBA" id="ARBA00022989"/>
    </source>
</evidence>
<accession>A0A2P7YJH6</accession>
<dbReference type="Proteomes" id="UP000243723">
    <property type="component" value="Unassembled WGS sequence"/>
</dbReference>
<evidence type="ECO:0000256" key="2">
    <source>
        <dbReference type="ARBA" id="ARBA00006375"/>
    </source>
</evidence>
<comment type="subcellular location">
    <subcellularLocation>
        <location evidence="1">Membrane</location>
        <topology evidence="1">Multi-pass membrane protein</topology>
    </subcellularLocation>
</comment>
<evidence type="ECO:0000256" key="3">
    <source>
        <dbReference type="ARBA" id="ARBA00022448"/>
    </source>
</evidence>
<evidence type="ECO:0000256" key="9">
    <source>
        <dbReference type="PROSITE-ProRule" id="PRU00282"/>
    </source>
</evidence>
<dbReference type="Gene3D" id="1.50.40.10">
    <property type="entry name" value="Mitochondrial carrier domain"/>
    <property type="match status" value="1"/>
</dbReference>
<dbReference type="PANTHER" id="PTHR45618">
    <property type="entry name" value="MITOCHONDRIAL DICARBOXYLATE CARRIER-RELATED"/>
    <property type="match status" value="1"/>
</dbReference>
<evidence type="ECO:0000256" key="5">
    <source>
        <dbReference type="ARBA" id="ARBA00022737"/>
    </source>
</evidence>
<dbReference type="InterPro" id="IPR023395">
    <property type="entry name" value="MCP_dom_sf"/>
</dbReference>
<organism evidence="11 12">
    <name type="scientific">Elsinoe australis</name>
    <dbReference type="NCBI Taxonomy" id="40998"/>
    <lineage>
        <taxon>Eukaryota</taxon>
        <taxon>Fungi</taxon>
        <taxon>Dikarya</taxon>
        <taxon>Ascomycota</taxon>
        <taxon>Pezizomycotina</taxon>
        <taxon>Dothideomycetes</taxon>
        <taxon>Dothideomycetidae</taxon>
        <taxon>Myriangiales</taxon>
        <taxon>Elsinoaceae</taxon>
        <taxon>Elsinoe</taxon>
    </lineage>
</organism>
<dbReference type="InterPro" id="IPR050391">
    <property type="entry name" value="Mito_Metabolite_Transporter"/>
</dbReference>
<keyword evidence="4 9" id="KW-0812">Transmembrane</keyword>
<evidence type="ECO:0000256" key="8">
    <source>
        <dbReference type="ARBA" id="ARBA00023136"/>
    </source>
</evidence>